<protein>
    <submittedName>
        <fullName evidence="1">Uncharacterized protein</fullName>
    </submittedName>
</protein>
<reference evidence="1" key="1">
    <citation type="journal article" date="2021" name="PeerJ">
        <title>Extensive microbial diversity within the chicken gut microbiome revealed by metagenomics and culture.</title>
        <authorList>
            <person name="Gilroy R."/>
            <person name="Ravi A."/>
            <person name="Getino M."/>
            <person name="Pursley I."/>
            <person name="Horton D.L."/>
            <person name="Alikhan N.F."/>
            <person name="Baker D."/>
            <person name="Gharbi K."/>
            <person name="Hall N."/>
            <person name="Watson M."/>
            <person name="Adriaenssens E.M."/>
            <person name="Foster-Nyarko E."/>
            <person name="Jarju S."/>
            <person name="Secka A."/>
            <person name="Antonio M."/>
            <person name="Oren A."/>
            <person name="Chaudhuri R.R."/>
            <person name="La Ragione R."/>
            <person name="Hildebrand F."/>
            <person name="Pallen M.J."/>
        </authorList>
    </citation>
    <scope>NUCLEOTIDE SEQUENCE</scope>
    <source>
        <strain evidence="1">ChiSjej3B21-8574</strain>
    </source>
</reference>
<sequence>MNENWKNHPKLKQIDPKKLEIMEFLIRQCQGKSLETILPDLMAASSRLSEQGLSFTNGETSIILDALKEGMSAEEQQRIDTLRGLIL</sequence>
<evidence type="ECO:0000313" key="1">
    <source>
        <dbReference type="EMBL" id="HJC49397.1"/>
    </source>
</evidence>
<proteinExistence type="predicted"/>
<comment type="caution">
    <text evidence="1">The sequence shown here is derived from an EMBL/GenBank/DDBJ whole genome shotgun (WGS) entry which is preliminary data.</text>
</comment>
<dbReference type="AlphaFoldDB" id="A0A9D2PEY4"/>
<dbReference type="Proteomes" id="UP000823904">
    <property type="component" value="Unassembled WGS sequence"/>
</dbReference>
<accession>A0A9D2PEY4</accession>
<evidence type="ECO:0000313" key="2">
    <source>
        <dbReference type="Proteomes" id="UP000823904"/>
    </source>
</evidence>
<dbReference type="EMBL" id="DWWD01000013">
    <property type="protein sequence ID" value="HJC49397.1"/>
    <property type="molecule type" value="Genomic_DNA"/>
</dbReference>
<reference evidence="1" key="2">
    <citation type="submission" date="2021-04" db="EMBL/GenBank/DDBJ databases">
        <authorList>
            <person name="Gilroy R."/>
        </authorList>
    </citation>
    <scope>NUCLEOTIDE SEQUENCE</scope>
    <source>
        <strain evidence="1">ChiSjej3B21-8574</strain>
    </source>
</reference>
<organism evidence="1 2">
    <name type="scientific">Candidatus Anaerostipes avistercoris</name>
    <dbReference type="NCBI Taxonomy" id="2838462"/>
    <lineage>
        <taxon>Bacteria</taxon>
        <taxon>Bacillati</taxon>
        <taxon>Bacillota</taxon>
        <taxon>Clostridia</taxon>
        <taxon>Lachnospirales</taxon>
        <taxon>Lachnospiraceae</taxon>
        <taxon>Anaerostipes</taxon>
    </lineage>
</organism>
<gene>
    <name evidence="1" type="ORF">H9754_02240</name>
</gene>
<name>A0A9D2PEY4_9FIRM</name>